<dbReference type="Pfam" id="PF18911">
    <property type="entry name" value="PKD_4"/>
    <property type="match status" value="2"/>
</dbReference>
<dbReference type="Pfam" id="PF13505">
    <property type="entry name" value="OMP_b-brl"/>
    <property type="match status" value="1"/>
</dbReference>
<gene>
    <name evidence="10" type="ORF">BSZ37_17645</name>
</gene>
<evidence type="ECO:0000256" key="7">
    <source>
        <dbReference type="SAM" id="MobiDB-lite"/>
    </source>
</evidence>
<evidence type="ECO:0000256" key="1">
    <source>
        <dbReference type="ARBA" id="ARBA00004141"/>
    </source>
</evidence>
<dbReference type="OrthoDB" id="1491481at2"/>
<feature type="signal peptide" evidence="8">
    <location>
        <begin position="1"/>
        <end position="26"/>
    </location>
</feature>
<dbReference type="Proteomes" id="UP000216339">
    <property type="component" value="Unassembled WGS sequence"/>
</dbReference>
<dbReference type="InterPro" id="IPR006665">
    <property type="entry name" value="OmpA-like"/>
</dbReference>
<feature type="compositionally biased region" description="Low complexity" evidence="7">
    <location>
        <begin position="264"/>
        <end position="278"/>
    </location>
</feature>
<dbReference type="SUPFAM" id="SSF103088">
    <property type="entry name" value="OmpA-like"/>
    <property type="match status" value="1"/>
</dbReference>
<dbReference type="SMART" id="SM00089">
    <property type="entry name" value="PKD"/>
    <property type="match status" value="2"/>
</dbReference>
<feature type="region of interest" description="Disordered" evidence="7">
    <location>
        <begin position="532"/>
        <end position="561"/>
    </location>
</feature>
<evidence type="ECO:0000256" key="2">
    <source>
        <dbReference type="ARBA" id="ARBA00022692"/>
    </source>
</evidence>
<dbReference type="InterPro" id="IPR036737">
    <property type="entry name" value="OmpA-like_sf"/>
</dbReference>
<organism evidence="10 11">
    <name type="scientific">Rubrivirga marina</name>
    <dbReference type="NCBI Taxonomy" id="1196024"/>
    <lineage>
        <taxon>Bacteria</taxon>
        <taxon>Pseudomonadati</taxon>
        <taxon>Rhodothermota</taxon>
        <taxon>Rhodothermia</taxon>
        <taxon>Rhodothermales</taxon>
        <taxon>Rubricoccaceae</taxon>
        <taxon>Rubrivirga</taxon>
    </lineage>
</organism>
<evidence type="ECO:0000256" key="6">
    <source>
        <dbReference type="ARBA" id="ARBA00023136"/>
    </source>
</evidence>
<dbReference type="GO" id="GO:0005261">
    <property type="term" value="F:monoatomic cation channel activity"/>
    <property type="evidence" value="ECO:0007669"/>
    <property type="project" value="TreeGrafter"/>
</dbReference>
<evidence type="ECO:0000256" key="5">
    <source>
        <dbReference type="ARBA" id="ARBA00022989"/>
    </source>
</evidence>
<comment type="subcellular location">
    <subcellularLocation>
        <location evidence="1">Membrane</location>
        <topology evidence="1">Multi-pass membrane protein</topology>
    </subcellularLocation>
</comment>
<feature type="chain" id="PRO_5011995475" description="PKD domain-containing protein" evidence="8">
    <location>
        <begin position="27"/>
        <end position="561"/>
    </location>
</feature>
<evidence type="ECO:0000256" key="8">
    <source>
        <dbReference type="SAM" id="SignalP"/>
    </source>
</evidence>
<dbReference type="InterPro" id="IPR027385">
    <property type="entry name" value="Beta-barrel_OMP"/>
</dbReference>
<dbReference type="CDD" id="cd00146">
    <property type="entry name" value="PKD"/>
    <property type="match status" value="2"/>
</dbReference>
<dbReference type="Gene3D" id="3.30.1330.60">
    <property type="entry name" value="OmpA-like domain"/>
    <property type="match status" value="1"/>
</dbReference>
<dbReference type="SUPFAM" id="SSF56925">
    <property type="entry name" value="OMPA-like"/>
    <property type="match status" value="1"/>
</dbReference>
<evidence type="ECO:0000313" key="11">
    <source>
        <dbReference type="Proteomes" id="UP000216339"/>
    </source>
</evidence>
<dbReference type="PROSITE" id="PS50093">
    <property type="entry name" value="PKD"/>
    <property type="match status" value="2"/>
</dbReference>
<dbReference type="InterPro" id="IPR035986">
    <property type="entry name" value="PKD_dom_sf"/>
</dbReference>
<dbReference type="InterPro" id="IPR011250">
    <property type="entry name" value="OMP/PagP_B-barrel"/>
</dbReference>
<dbReference type="InterPro" id="IPR013783">
    <property type="entry name" value="Ig-like_fold"/>
</dbReference>
<dbReference type="Gene3D" id="2.60.40.10">
    <property type="entry name" value="Immunoglobulins"/>
    <property type="match status" value="2"/>
</dbReference>
<protein>
    <recommendedName>
        <fullName evidence="9">PKD domain-containing protein</fullName>
    </recommendedName>
</protein>
<dbReference type="Pfam" id="PF00691">
    <property type="entry name" value="OmpA"/>
    <property type="match status" value="1"/>
</dbReference>
<keyword evidence="3 8" id="KW-0732">Signal</keyword>
<dbReference type="RefSeq" id="WP_095511803.1">
    <property type="nucleotide sequence ID" value="NZ_MQWD01000001.1"/>
</dbReference>
<keyword evidence="4" id="KW-0677">Repeat</keyword>
<feature type="compositionally biased region" description="Pro residues" evidence="7">
    <location>
        <begin position="254"/>
        <end position="263"/>
    </location>
</feature>
<keyword evidence="11" id="KW-1185">Reference proteome</keyword>
<name>A0A271J4B3_9BACT</name>
<dbReference type="InterPro" id="IPR000601">
    <property type="entry name" value="PKD_dom"/>
</dbReference>
<accession>A0A271J4B3</accession>
<keyword evidence="5" id="KW-1133">Transmembrane helix</keyword>
<dbReference type="EMBL" id="MQWD01000001">
    <property type="protein sequence ID" value="PAP78127.1"/>
    <property type="molecule type" value="Genomic_DNA"/>
</dbReference>
<reference evidence="10 11" key="1">
    <citation type="submission" date="2016-11" db="EMBL/GenBank/DDBJ databases">
        <title>Study of marine rhodopsin-containing bacteria.</title>
        <authorList>
            <person name="Yoshizawa S."/>
            <person name="Kumagai Y."/>
            <person name="Kogure K."/>
        </authorList>
    </citation>
    <scope>NUCLEOTIDE SEQUENCE [LARGE SCALE GENOMIC DNA]</scope>
    <source>
        <strain evidence="10 11">SAORIC-28</strain>
    </source>
</reference>
<keyword evidence="2" id="KW-0812">Transmembrane</keyword>
<dbReference type="AlphaFoldDB" id="A0A271J4B3"/>
<dbReference type="InterPro" id="IPR022409">
    <property type="entry name" value="PKD/Chitinase_dom"/>
</dbReference>
<evidence type="ECO:0000259" key="9">
    <source>
        <dbReference type="PROSITE" id="PS50093"/>
    </source>
</evidence>
<proteinExistence type="predicted"/>
<feature type="domain" description="PKD" evidence="9">
    <location>
        <begin position="322"/>
        <end position="375"/>
    </location>
</feature>
<comment type="caution">
    <text evidence="10">The sequence shown here is derived from an EMBL/GenBank/DDBJ whole genome shotgun (WGS) entry which is preliminary data.</text>
</comment>
<evidence type="ECO:0000256" key="4">
    <source>
        <dbReference type="ARBA" id="ARBA00022737"/>
    </source>
</evidence>
<dbReference type="Gene3D" id="2.40.160.20">
    <property type="match status" value="1"/>
</dbReference>
<dbReference type="GO" id="GO:0006816">
    <property type="term" value="P:calcium ion transport"/>
    <property type="evidence" value="ECO:0007669"/>
    <property type="project" value="TreeGrafter"/>
</dbReference>
<dbReference type="PANTHER" id="PTHR46730:SF4">
    <property type="entry name" value="POLYCYSTIC KIDNEY DISEASE PROTEIN 1-LIKE 1"/>
    <property type="match status" value="1"/>
</dbReference>
<evidence type="ECO:0000313" key="10">
    <source>
        <dbReference type="EMBL" id="PAP78127.1"/>
    </source>
</evidence>
<sequence>MSASLSARAVLLIAGLAGLVAPRAAAQAEQTAPGRSAYVLVRGAVAGVEGDSKSTFDDTGAGLGLEAGVRLSPRWAVALAWWAQDLPSLAQGFRIDGRVTGQGSQAYQGQALVRAHLLATTGRSWSPFVEAGLAVVTGQGTDAARNQAGDGTVWGFGPVGGLGLDVALSPRLGLRAGVQSTVVVPDVALDGADPSAFAREPTPPSGALADNIGYDVLTNVGVGVRYALPLRRPATLPRPGPPPLAETHGDAPAPTAPEPPPSEPATSVATASGRSPAGEPEPDAEAPTPAVEPAPEVTHLTCPTELAPGEEGAFAVAATAATSTTWDWGDGSTGARARHAFDTSGTYTVTATVQTAGGEASESCLVTVATTVAPTEITACRATPSPAALGKAITVEAETYGADTVSVDLGDGAEADALPTRHEYGRTGTFTVTVVATGAGGQDTCTTTVTVEDPSCAASLAPVRFKAGGTDLTAGAMTTLDAAADLLGRCSAVCLSIDGYATRAEGGAALAQQRADAVMFYLIGQGVEADRLQTSGPGGESVEDAGSPHRVEVSAGSCAGF</sequence>
<keyword evidence="6" id="KW-0472">Membrane</keyword>
<dbReference type="PANTHER" id="PTHR46730">
    <property type="entry name" value="POLYCYSTIN-1"/>
    <property type="match status" value="1"/>
</dbReference>
<feature type="region of interest" description="Disordered" evidence="7">
    <location>
        <begin position="232"/>
        <end position="291"/>
    </location>
</feature>
<dbReference type="SUPFAM" id="SSF49299">
    <property type="entry name" value="PKD domain"/>
    <property type="match status" value="2"/>
</dbReference>
<feature type="domain" description="PKD" evidence="9">
    <location>
        <begin position="408"/>
        <end position="458"/>
    </location>
</feature>
<dbReference type="GO" id="GO:0005886">
    <property type="term" value="C:plasma membrane"/>
    <property type="evidence" value="ECO:0007669"/>
    <property type="project" value="TreeGrafter"/>
</dbReference>
<evidence type="ECO:0000256" key="3">
    <source>
        <dbReference type="ARBA" id="ARBA00022729"/>
    </source>
</evidence>